<accession>A0ABX0P3A4</accession>
<evidence type="ECO:0000313" key="3">
    <source>
        <dbReference type="Proteomes" id="UP000609726"/>
    </source>
</evidence>
<dbReference type="RefSeq" id="WP_166882253.1">
    <property type="nucleotide sequence ID" value="NZ_WHJH01000079.1"/>
</dbReference>
<evidence type="ECO:0008006" key="4">
    <source>
        <dbReference type="Google" id="ProtNLM"/>
    </source>
</evidence>
<comment type="caution">
    <text evidence="2">The sequence shown here is derived from an EMBL/GenBank/DDBJ whole genome shotgun (WGS) entry which is preliminary data.</text>
</comment>
<dbReference type="Proteomes" id="UP000609726">
    <property type="component" value="Unassembled WGS sequence"/>
</dbReference>
<gene>
    <name evidence="2" type="ORF">F2P45_31885</name>
</gene>
<protein>
    <recommendedName>
        <fullName evidence="4">ACT domain-containing protein</fullName>
    </recommendedName>
</protein>
<evidence type="ECO:0000256" key="1">
    <source>
        <dbReference type="SAM" id="MobiDB-lite"/>
    </source>
</evidence>
<feature type="compositionally biased region" description="Low complexity" evidence="1">
    <location>
        <begin position="1"/>
        <end position="16"/>
    </location>
</feature>
<keyword evidence="3" id="KW-1185">Reference proteome</keyword>
<dbReference type="EMBL" id="WHJH01000079">
    <property type="protein sequence ID" value="NHZ93569.1"/>
    <property type="molecule type" value="Genomic_DNA"/>
</dbReference>
<feature type="region of interest" description="Disordered" evidence="1">
    <location>
        <begin position="1"/>
        <end position="21"/>
    </location>
</feature>
<evidence type="ECO:0000313" key="2">
    <source>
        <dbReference type="EMBL" id="NHZ93569.1"/>
    </source>
</evidence>
<name>A0ABX0P3A4_9BURK</name>
<proteinExistence type="predicted"/>
<sequence length="124" mass="13521">MNDITSSTEDSSTSKETSGHVESLFRLSPAILSGMNDSHLPLHFSVPKTATLDTLEAVLAIARRGGLHLAALELDSSAADDVVFLKLRAIDPDLLDLFMTRLHNVIEIIDIFPSQEKVARMHVA</sequence>
<reference evidence="2 3" key="1">
    <citation type="submission" date="2019-10" db="EMBL/GenBank/DDBJ databases">
        <title>Taxonomy of Antarctic Massilia spp.: description of Massilia rubra sp. nov., Massilia aquatica sp. nov., Massilia mucilaginosa sp. nov., Massilia frigida sp. nov. isolated from streams, lakes and regoliths.</title>
        <authorList>
            <person name="Holochova P."/>
            <person name="Sedlacek I."/>
            <person name="Kralova S."/>
            <person name="Maslanova I."/>
            <person name="Busse H.-J."/>
            <person name="Stankova E."/>
            <person name="Vrbovska V."/>
            <person name="Kovarovic V."/>
            <person name="Bartak M."/>
            <person name="Svec P."/>
            <person name="Pantucek R."/>
        </authorList>
    </citation>
    <scope>NUCLEOTIDE SEQUENCE [LARGE SCALE GENOMIC DNA]</scope>
    <source>
        <strain evidence="2 3">CCM 8733</strain>
    </source>
</reference>
<organism evidence="2 3">
    <name type="scientific">Massilia mucilaginosa</name>
    <dbReference type="NCBI Taxonomy" id="2609282"/>
    <lineage>
        <taxon>Bacteria</taxon>
        <taxon>Pseudomonadati</taxon>
        <taxon>Pseudomonadota</taxon>
        <taxon>Betaproteobacteria</taxon>
        <taxon>Burkholderiales</taxon>
        <taxon>Oxalobacteraceae</taxon>
        <taxon>Telluria group</taxon>
        <taxon>Massilia</taxon>
    </lineage>
</organism>